<sequence>MATGGGVYRRLRVPSAPAGPAGPWSPRESARSAGTEYREDVRPAEEEQEKPLPRINAHSVFWVCASAGVTYYTDFPTVLLRDSTIQSWWFVAAVVLLCVSLAIAAYCMFYLEWYCCVPDYETHNPVLVPTATATFILAALCLNMALWSVWSFFTPFLLFTQFMGVIMVISLLG</sequence>
<feature type="region of interest" description="Disordered" evidence="1">
    <location>
        <begin position="1"/>
        <end position="50"/>
    </location>
</feature>
<dbReference type="AlphaFoldDB" id="A0AAJ7TJR0"/>
<name>A0AAJ7TJR0_PETMA</name>
<feature type="compositionally biased region" description="Low complexity" evidence="1">
    <location>
        <begin position="14"/>
        <end position="26"/>
    </location>
</feature>
<evidence type="ECO:0000313" key="3">
    <source>
        <dbReference type="Proteomes" id="UP001318040"/>
    </source>
</evidence>
<keyword evidence="2" id="KW-1133">Transmembrane helix</keyword>
<dbReference type="RefSeq" id="XP_032819148.1">
    <property type="nucleotide sequence ID" value="XM_032963257.1"/>
</dbReference>
<dbReference type="CTD" id="85013"/>
<dbReference type="Proteomes" id="UP001318040">
    <property type="component" value="Chromosome 30"/>
</dbReference>
<dbReference type="KEGG" id="pmrn:116947470"/>
<dbReference type="PANTHER" id="PTHR31134">
    <property type="entry name" value="TRANSMEMBRANE PROTEIN 128"/>
    <property type="match status" value="1"/>
</dbReference>
<proteinExistence type="predicted"/>
<reference evidence="4 5" key="1">
    <citation type="submission" date="2025-04" db="UniProtKB">
        <authorList>
            <consortium name="RefSeq"/>
        </authorList>
    </citation>
    <scope>IDENTIFICATION</scope>
    <source>
        <tissue evidence="4 5">Sperm</tissue>
    </source>
</reference>
<evidence type="ECO:0000313" key="5">
    <source>
        <dbReference type="RefSeq" id="XP_032819148.1"/>
    </source>
</evidence>
<keyword evidence="2 4" id="KW-0812">Transmembrane</keyword>
<gene>
    <name evidence="4 5" type="primary">TMEM128</name>
</gene>
<evidence type="ECO:0000313" key="4">
    <source>
        <dbReference type="RefSeq" id="XP_032819147.1"/>
    </source>
</evidence>
<protein>
    <submittedName>
        <fullName evidence="4 5">Transmembrane protein 128</fullName>
    </submittedName>
</protein>
<accession>A0AAJ7TJR0</accession>
<organism evidence="3 4">
    <name type="scientific">Petromyzon marinus</name>
    <name type="common">Sea lamprey</name>
    <dbReference type="NCBI Taxonomy" id="7757"/>
    <lineage>
        <taxon>Eukaryota</taxon>
        <taxon>Metazoa</taxon>
        <taxon>Chordata</taxon>
        <taxon>Craniata</taxon>
        <taxon>Vertebrata</taxon>
        <taxon>Cyclostomata</taxon>
        <taxon>Hyperoartia</taxon>
        <taxon>Petromyzontiformes</taxon>
        <taxon>Petromyzontidae</taxon>
        <taxon>Petromyzon</taxon>
    </lineage>
</organism>
<dbReference type="PANTHER" id="PTHR31134:SF1">
    <property type="entry name" value="TRANSMEMBRANE PROTEIN 128"/>
    <property type="match status" value="1"/>
</dbReference>
<evidence type="ECO:0000256" key="2">
    <source>
        <dbReference type="SAM" id="Phobius"/>
    </source>
</evidence>
<keyword evidence="3" id="KW-1185">Reference proteome</keyword>
<dbReference type="GeneID" id="116947470"/>
<dbReference type="InterPro" id="IPR033579">
    <property type="entry name" value="TMEM128"/>
</dbReference>
<keyword evidence="2" id="KW-0472">Membrane</keyword>
<feature type="transmembrane region" description="Helical" evidence="2">
    <location>
        <begin position="126"/>
        <end position="146"/>
    </location>
</feature>
<dbReference type="RefSeq" id="XP_032819147.1">
    <property type="nucleotide sequence ID" value="XM_032963256.1"/>
</dbReference>
<feature type="transmembrane region" description="Helical" evidence="2">
    <location>
        <begin position="152"/>
        <end position="172"/>
    </location>
</feature>
<feature type="compositionally biased region" description="Basic and acidic residues" evidence="1">
    <location>
        <begin position="36"/>
        <end position="50"/>
    </location>
</feature>
<feature type="transmembrane region" description="Helical" evidence="2">
    <location>
        <begin position="88"/>
        <end position="114"/>
    </location>
</feature>
<evidence type="ECO:0000256" key="1">
    <source>
        <dbReference type="SAM" id="MobiDB-lite"/>
    </source>
</evidence>
<dbReference type="Pfam" id="PF20479">
    <property type="entry name" value="TMEM128"/>
    <property type="match status" value="1"/>
</dbReference>